<evidence type="ECO:0000256" key="3">
    <source>
        <dbReference type="ARBA" id="ARBA00022448"/>
    </source>
</evidence>
<comment type="similarity">
    <text evidence="2">Belongs to the ABC-2 integral membrane protein family.</text>
</comment>
<dbReference type="GO" id="GO:0005886">
    <property type="term" value="C:plasma membrane"/>
    <property type="evidence" value="ECO:0007669"/>
    <property type="project" value="UniProtKB-SubCell"/>
</dbReference>
<dbReference type="EMBL" id="FUYA01000002">
    <property type="protein sequence ID" value="SKA67212.1"/>
    <property type="molecule type" value="Genomic_DNA"/>
</dbReference>
<dbReference type="RefSeq" id="WP_078684094.1">
    <property type="nucleotide sequence ID" value="NZ_FUYA01000002.1"/>
</dbReference>
<feature type="transmembrane region" description="Helical" evidence="4">
    <location>
        <begin position="139"/>
        <end position="164"/>
    </location>
</feature>
<evidence type="ECO:0000313" key="5">
    <source>
        <dbReference type="EMBL" id="SKA67212.1"/>
    </source>
</evidence>
<reference evidence="5 6" key="1">
    <citation type="submission" date="2017-02" db="EMBL/GenBank/DDBJ databases">
        <authorList>
            <person name="Peterson S.W."/>
        </authorList>
    </citation>
    <scope>NUCLEOTIDE SEQUENCE [LARGE SCALE GENOMIC DNA]</scope>
    <source>
        <strain evidence="5 6">DSM 18034</strain>
    </source>
</reference>
<keyword evidence="3" id="KW-0813">Transport</keyword>
<feature type="transmembrane region" description="Helical" evidence="4">
    <location>
        <begin position="233"/>
        <end position="252"/>
    </location>
</feature>
<feature type="transmembrane region" description="Helical" evidence="4">
    <location>
        <begin position="204"/>
        <end position="221"/>
    </location>
</feature>
<proteinExistence type="inferred from homology"/>
<dbReference type="GO" id="GO:0015920">
    <property type="term" value="P:lipopolysaccharide transport"/>
    <property type="evidence" value="ECO:0007669"/>
    <property type="project" value="TreeGrafter"/>
</dbReference>
<gene>
    <name evidence="5" type="ORF">SAMN02745702_00784</name>
</gene>
<keyword evidence="4" id="KW-0812">Transmembrane</keyword>
<comment type="subcellular location">
    <subcellularLocation>
        <location evidence="1">Cell inner membrane</location>
        <topology evidence="1">Multi-pass membrane protein</topology>
    </subcellularLocation>
</comment>
<accession>A0A1T4VQE4</accession>
<dbReference type="PANTHER" id="PTHR30413:SF8">
    <property type="entry name" value="TRANSPORT PERMEASE PROTEIN"/>
    <property type="match status" value="1"/>
</dbReference>
<name>A0A1T4VQE4_9BACT</name>
<organism evidence="5 6">
    <name type="scientific">Desulfobaculum bizertense DSM 18034</name>
    <dbReference type="NCBI Taxonomy" id="1121442"/>
    <lineage>
        <taxon>Bacteria</taxon>
        <taxon>Pseudomonadati</taxon>
        <taxon>Thermodesulfobacteriota</taxon>
        <taxon>Desulfovibrionia</taxon>
        <taxon>Desulfovibrionales</taxon>
        <taxon>Desulfovibrionaceae</taxon>
        <taxon>Desulfobaculum</taxon>
    </lineage>
</organism>
<dbReference type="Proteomes" id="UP000189733">
    <property type="component" value="Unassembled WGS sequence"/>
</dbReference>
<feature type="transmembrane region" description="Helical" evidence="4">
    <location>
        <begin position="170"/>
        <end position="192"/>
    </location>
</feature>
<sequence>MIQLFQNIRRHRYALRSQFTINLKTTISSTQLGVLWWVLDPLLLMGIYYFFVKIVFERGGPQYHLFALCGIVTWQCFSRTLVLSSTALTRSAGLIRQIALPLELYVVVQPLVQSFYYCIGLGIIFFWNMQAASLASFSLLLPLCALFLFSFSLGCILSIVQVHLRDTAKFLPYLLRLGFYVTPILYAPERFLKIQAIPDICKEIYLANPILIIVTAVREILLEGRLLHVEPVLWLIGVSLILTQCAIAFFRFNARTIPTAL</sequence>
<dbReference type="STRING" id="1121442.SAMN02745702_00784"/>
<evidence type="ECO:0000256" key="2">
    <source>
        <dbReference type="ARBA" id="ARBA00007783"/>
    </source>
</evidence>
<evidence type="ECO:0000256" key="1">
    <source>
        <dbReference type="ARBA" id="ARBA00004429"/>
    </source>
</evidence>
<dbReference type="OrthoDB" id="9786910at2"/>
<dbReference type="AlphaFoldDB" id="A0A1T4VQE4"/>
<dbReference type="PANTHER" id="PTHR30413">
    <property type="entry name" value="INNER MEMBRANE TRANSPORT PERMEASE"/>
    <property type="match status" value="1"/>
</dbReference>
<feature type="transmembrane region" description="Helical" evidence="4">
    <location>
        <begin position="34"/>
        <end position="51"/>
    </location>
</feature>
<feature type="transmembrane region" description="Helical" evidence="4">
    <location>
        <begin position="104"/>
        <end position="127"/>
    </location>
</feature>
<keyword evidence="4" id="KW-0472">Membrane</keyword>
<keyword evidence="4" id="KW-1133">Transmembrane helix</keyword>
<protein>
    <submittedName>
        <fullName evidence="5">ABC-type polysaccharide/polyol phosphate export permease</fullName>
    </submittedName>
</protein>
<evidence type="ECO:0000256" key="4">
    <source>
        <dbReference type="SAM" id="Phobius"/>
    </source>
</evidence>
<evidence type="ECO:0000313" key="6">
    <source>
        <dbReference type="Proteomes" id="UP000189733"/>
    </source>
</evidence>
<keyword evidence="6" id="KW-1185">Reference proteome</keyword>